<keyword evidence="1" id="KW-0472">Membrane</keyword>
<evidence type="ECO:0000313" key="3">
    <source>
        <dbReference type="Proteomes" id="UP000076761"/>
    </source>
</evidence>
<keyword evidence="1" id="KW-1133">Transmembrane helix</keyword>
<accession>A0A165SZW3</accession>
<organism evidence="2 3">
    <name type="scientific">Neolentinus lepideus HHB14362 ss-1</name>
    <dbReference type="NCBI Taxonomy" id="1314782"/>
    <lineage>
        <taxon>Eukaryota</taxon>
        <taxon>Fungi</taxon>
        <taxon>Dikarya</taxon>
        <taxon>Basidiomycota</taxon>
        <taxon>Agaricomycotina</taxon>
        <taxon>Agaricomycetes</taxon>
        <taxon>Gloeophyllales</taxon>
        <taxon>Gloeophyllaceae</taxon>
        <taxon>Neolentinus</taxon>
    </lineage>
</organism>
<dbReference type="EMBL" id="KV425569">
    <property type="protein sequence ID" value="KZT25924.1"/>
    <property type="molecule type" value="Genomic_DNA"/>
</dbReference>
<keyword evidence="1" id="KW-0812">Transmembrane</keyword>
<feature type="transmembrane region" description="Helical" evidence="1">
    <location>
        <begin position="61"/>
        <end position="82"/>
    </location>
</feature>
<keyword evidence="3" id="KW-1185">Reference proteome</keyword>
<evidence type="ECO:0000256" key="1">
    <source>
        <dbReference type="SAM" id="Phobius"/>
    </source>
</evidence>
<dbReference type="AlphaFoldDB" id="A0A165SZW3"/>
<name>A0A165SZW3_9AGAM</name>
<reference evidence="2 3" key="1">
    <citation type="journal article" date="2016" name="Mol. Biol. Evol.">
        <title>Comparative Genomics of Early-Diverging Mushroom-Forming Fungi Provides Insights into the Origins of Lignocellulose Decay Capabilities.</title>
        <authorList>
            <person name="Nagy L.G."/>
            <person name="Riley R."/>
            <person name="Tritt A."/>
            <person name="Adam C."/>
            <person name="Daum C."/>
            <person name="Floudas D."/>
            <person name="Sun H."/>
            <person name="Yadav J.S."/>
            <person name="Pangilinan J."/>
            <person name="Larsson K.H."/>
            <person name="Matsuura K."/>
            <person name="Barry K."/>
            <person name="Labutti K."/>
            <person name="Kuo R."/>
            <person name="Ohm R.A."/>
            <person name="Bhattacharya S.S."/>
            <person name="Shirouzu T."/>
            <person name="Yoshinaga Y."/>
            <person name="Martin F.M."/>
            <person name="Grigoriev I.V."/>
            <person name="Hibbett D.S."/>
        </authorList>
    </citation>
    <scope>NUCLEOTIDE SEQUENCE [LARGE SCALE GENOMIC DNA]</scope>
    <source>
        <strain evidence="2 3">HHB14362 ss-1</strain>
    </source>
</reference>
<dbReference type="InParanoid" id="A0A165SZW3"/>
<protein>
    <submittedName>
        <fullName evidence="2">Uncharacterized protein</fullName>
    </submittedName>
</protein>
<dbReference type="Proteomes" id="UP000076761">
    <property type="component" value="Unassembled WGS sequence"/>
</dbReference>
<sequence>MYSVRSLQLFRGLDSSSIVGRHHWHLDGESHLVCPCNGLAGRIRACAPVQDRSQVSNSYQVVAMITKSGAVFALSLFVWIMLVCPNCVDQMSANGPTVIAVGMTLHKTSENTFTLPTVQISALLGSPSRLIVGERVDLRNGG</sequence>
<proteinExistence type="predicted"/>
<gene>
    <name evidence="2" type="ORF">NEOLEDRAFT_290804</name>
</gene>
<evidence type="ECO:0000313" key="2">
    <source>
        <dbReference type="EMBL" id="KZT25924.1"/>
    </source>
</evidence>